<name>A0ACB8DPZ4_DERSI</name>
<accession>A0ACB8DPZ4</accession>
<gene>
    <name evidence="1" type="ORF">HPB49_016561</name>
</gene>
<comment type="caution">
    <text evidence="1">The sequence shown here is derived from an EMBL/GenBank/DDBJ whole genome shotgun (WGS) entry which is preliminary data.</text>
</comment>
<evidence type="ECO:0000313" key="1">
    <source>
        <dbReference type="EMBL" id="KAH7974552.1"/>
    </source>
</evidence>
<reference evidence="1" key="1">
    <citation type="submission" date="2020-05" db="EMBL/GenBank/DDBJ databases">
        <title>Large-scale comparative analyses of tick genomes elucidate their genetic diversity and vector capacities.</title>
        <authorList>
            <person name="Jia N."/>
            <person name="Wang J."/>
            <person name="Shi W."/>
            <person name="Du L."/>
            <person name="Sun Y."/>
            <person name="Zhan W."/>
            <person name="Jiang J."/>
            <person name="Wang Q."/>
            <person name="Zhang B."/>
            <person name="Ji P."/>
            <person name="Sakyi L.B."/>
            <person name="Cui X."/>
            <person name="Yuan T."/>
            <person name="Jiang B."/>
            <person name="Yang W."/>
            <person name="Lam T.T.-Y."/>
            <person name="Chang Q."/>
            <person name="Ding S."/>
            <person name="Wang X."/>
            <person name="Zhu J."/>
            <person name="Ruan X."/>
            <person name="Zhao L."/>
            <person name="Wei J."/>
            <person name="Que T."/>
            <person name="Du C."/>
            <person name="Cheng J."/>
            <person name="Dai P."/>
            <person name="Han X."/>
            <person name="Huang E."/>
            <person name="Gao Y."/>
            <person name="Liu J."/>
            <person name="Shao H."/>
            <person name="Ye R."/>
            <person name="Li L."/>
            <person name="Wei W."/>
            <person name="Wang X."/>
            <person name="Wang C."/>
            <person name="Yang T."/>
            <person name="Huo Q."/>
            <person name="Li W."/>
            <person name="Guo W."/>
            <person name="Chen H."/>
            <person name="Zhou L."/>
            <person name="Ni X."/>
            <person name="Tian J."/>
            <person name="Zhou Y."/>
            <person name="Sheng Y."/>
            <person name="Liu T."/>
            <person name="Pan Y."/>
            <person name="Xia L."/>
            <person name="Li J."/>
            <person name="Zhao F."/>
            <person name="Cao W."/>
        </authorList>
    </citation>
    <scope>NUCLEOTIDE SEQUENCE</scope>
    <source>
        <strain evidence="1">Dsil-2018</strain>
    </source>
</reference>
<proteinExistence type="predicted"/>
<dbReference type="Proteomes" id="UP000821865">
    <property type="component" value="Chromosome 10"/>
</dbReference>
<dbReference type="EMBL" id="CM023479">
    <property type="protein sequence ID" value="KAH7974552.1"/>
    <property type="molecule type" value="Genomic_DNA"/>
</dbReference>
<protein>
    <submittedName>
        <fullName evidence="1">Uncharacterized protein</fullName>
    </submittedName>
</protein>
<evidence type="ECO:0000313" key="2">
    <source>
        <dbReference type="Proteomes" id="UP000821865"/>
    </source>
</evidence>
<sequence length="164" mass="17322">MNRNTMLPFSVEKATPVAVTANASVPSATKTPVPTPAPVVATTTDQDTEAGEADKPAPPSEKIWATLRSFGAWKATVLGSGPPDGSLGGRQSSGPARLVELEEEKEDHVYLPIIPETTADGQSKNLKGETIVGAVCDIRHSPNRILRVSAHASSSRLAFTRARR</sequence>
<organism evidence="1 2">
    <name type="scientific">Dermacentor silvarum</name>
    <name type="common">Tick</name>
    <dbReference type="NCBI Taxonomy" id="543639"/>
    <lineage>
        <taxon>Eukaryota</taxon>
        <taxon>Metazoa</taxon>
        <taxon>Ecdysozoa</taxon>
        <taxon>Arthropoda</taxon>
        <taxon>Chelicerata</taxon>
        <taxon>Arachnida</taxon>
        <taxon>Acari</taxon>
        <taxon>Parasitiformes</taxon>
        <taxon>Ixodida</taxon>
        <taxon>Ixodoidea</taxon>
        <taxon>Ixodidae</taxon>
        <taxon>Rhipicephalinae</taxon>
        <taxon>Dermacentor</taxon>
    </lineage>
</organism>
<keyword evidence="2" id="KW-1185">Reference proteome</keyword>